<dbReference type="Proteomes" id="UP001344906">
    <property type="component" value="Unassembled WGS sequence"/>
</dbReference>
<name>A0ABQ6FM15_9CHLR</name>
<evidence type="ECO:0000313" key="2">
    <source>
        <dbReference type="Proteomes" id="UP001344906"/>
    </source>
</evidence>
<gene>
    <name evidence="1" type="ORF">KDH_15690</name>
</gene>
<evidence type="ECO:0000313" key="1">
    <source>
        <dbReference type="EMBL" id="GLV54722.1"/>
    </source>
</evidence>
<dbReference type="EMBL" id="BSRI01000001">
    <property type="protein sequence ID" value="GLV54722.1"/>
    <property type="molecule type" value="Genomic_DNA"/>
</dbReference>
<comment type="caution">
    <text evidence="1">The sequence shown here is derived from an EMBL/GenBank/DDBJ whole genome shotgun (WGS) entry which is preliminary data.</text>
</comment>
<dbReference type="RefSeq" id="WP_338248483.1">
    <property type="nucleotide sequence ID" value="NZ_BSRI01000001.1"/>
</dbReference>
<reference evidence="1 2" key="1">
    <citation type="submission" date="2023-02" db="EMBL/GenBank/DDBJ databases">
        <title>Dictyobacter halimunensis sp. nov., a new member of the class Ktedonobacteria from forest soil in a geothermal area.</title>
        <authorList>
            <person name="Rachmania M.K."/>
            <person name="Ningsih F."/>
            <person name="Sakai Y."/>
            <person name="Yabe S."/>
            <person name="Yokota A."/>
            <person name="Sjamsuridzal W."/>
        </authorList>
    </citation>
    <scope>NUCLEOTIDE SEQUENCE [LARGE SCALE GENOMIC DNA]</scope>
    <source>
        <strain evidence="1 2">S3.2.2.5</strain>
    </source>
</reference>
<protein>
    <submittedName>
        <fullName evidence="1">Uncharacterized protein</fullName>
    </submittedName>
</protein>
<keyword evidence="2" id="KW-1185">Reference proteome</keyword>
<sequence length="71" mass="8355">MRLRHRTAYINYVEAVQATYGTSYNILEPPYKPALEAYMFVCMISSSCGYQVVADGYHQMPFLRKRIRKQK</sequence>
<organism evidence="1 2">
    <name type="scientific">Dictyobacter halimunensis</name>
    <dbReference type="NCBI Taxonomy" id="3026934"/>
    <lineage>
        <taxon>Bacteria</taxon>
        <taxon>Bacillati</taxon>
        <taxon>Chloroflexota</taxon>
        <taxon>Ktedonobacteria</taxon>
        <taxon>Ktedonobacterales</taxon>
        <taxon>Dictyobacteraceae</taxon>
        <taxon>Dictyobacter</taxon>
    </lineage>
</organism>
<accession>A0ABQ6FM15</accession>
<proteinExistence type="predicted"/>